<gene>
    <name evidence="3" type="ORF">CCMP2556_LOCUS26214</name>
</gene>
<feature type="region of interest" description="Disordered" evidence="2">
    <location>
        <begin position="563"/>
        <end position="592"/>
    </location>
</feature>
<feature type="coiled-coil region" evidence="1">
    <location>
        <begin position="62"/>
        <end position="103"/>
    </location>
</feature>
<keyword evidence="1" id="KW-0175">Coiled coil</keyword>
<feature type="coiled-coil region" evidence="1">
    <location>
        <begin position="428"/>
        <end position="483"/>
    </location>
</feature>
<evidence type="ECO:0000313" key="4">
    <source>
        <dbReference type="Proteomes" id="UP001642484"/>
    </source>
</evidence>
<feature type="coiled-coil region" evidence="1">
    <location>
        <begin position="130"/>
        <end position="192"/>
    </location>
</feature>
<sequence length="592" mass="66085">MSIAPLVDLAQTLQEVAALSGHASQAQRSARIAAQLSDEPRAAVGAVSPPPSGVGTTLHVSLRELHEGRERHESELQSLQSKLSQAEQQLKYLVEEMRSHVRDLTEEVASLGTAQADDRQWMKAHKHEMLVDLESLTQALQDNKASLEDHDARIVANLTAEREARAASSDALRRLKEKIEEIDGKMQEMRRTHEDESTQQSSRLSEVQQAFSSLESEVLQTCSNHRNAVQSTQQESLEQLTEVRHLLHQHYREHQDQFKSFQQLMQEAKQASEVGLNELTLRLDKALWQRPEQMSPRAEPLTQVTRPFSPRVVVVEEGPASPLCRHSPCVARSPCSPGTGAAWSMAMEEMRQTLEMKLDHLESKMKRSIKHLAEDLAQKHLHLSSALEKSSGVQEERLSEFQCCMLRTWKAEWQPELQRLKETERGVMDDLQSKVQRACKDAEAASTQTRSLQKVQKHVDDKLQDMRVSLEQHQVQLDTLKGDVAPLPSAIKRGDDLWRHLEGVKAGIETLDRNTRAEILALGQHLEAQVRPGRTVPVPVGAGTAGPTNPVGPTTTWVSEPVATAPRAHARRPVPWTIPSPGLSDAPPIGPK</sequence>
<name>A0ABP0MLR8_9DINO</name>
<protein>
    <submittedName>
        <fullName evidence="3">Uncharacterized protein</fullName>
    </submittedName>
</protein>
<organism evidence="3 4">
    <name type="scientific">Durusdinium trenchii</name>
    <dbReference type="NCBI Taxonomy" id="1381693"/>
    <lineage>
        <taxon>Eukaryota</taxon>
        <taxon>Sar</taxon>
        <taxon>Alveolata</taxon>
        <taxon>Dinophyceae</taxon>
        <taxon>Suessiales</taxon>
        <taxon>Symbiodiniaceae</taxon>
        <taxon>Durusdinium</taxon>
    </lineage>
</organism>
<proteinExistence type="predicted"/>
<dbReference type="Proteomes" id="UP001642484">
    <property type="component" value="Unassembled WGS sequence"/>
</dbReference>
<evidence type="ECO:0000313" key="3">
    <source>
        <dbReference type="EMBL" id="CAK9051772.1"/>
    </source>
</evidence>
<evidence type="ECO:0000256" key="2">
    <source>
        <dbReference type="SAM" id="MobiDB-lite"/>
    </source>
</evidence>
<accession>A0ABP0MLR8</accession>
<keyword evidence="4" id="KW-1185">Reference proteome</keyword>
<comment type="caution">
    <text evidence="3">The sequence shown here is derived from an EMBL/GenBank/DDBJ whole genome shotgun (WGS) entry which is preliminary data.</text>
</comment>
<evidence type="ECO:0000256" key="1">
    <source>
        <dbReference type="SAM" id="Coils"/>
    </source>
</evidence>
<reference evidence="3 4" key="1">
    <citation type="submission" date="2024-02" db="EMBL/GenBank/DDBJ databases">
        <authorList>
            <person name="Chen Y."/>
            <person name="Shah S."/>
            <person name="Dougan E. K."/>
            <person name="Thang M."/>
            <person name="Chan C."/>
        </authorList>
    </citation>
    <scope>NUCLEOTIDE SEQUENCE [LARGE SCALE GENOMIC DNA]</scope>
</reference>
<dbReference type="EMBL" id="CAXAMN010018069">
    <property type="protein sequence ID" value="CAK9051772.1"/>
    <property type="molecule type" value="Genomic_DNA"/>
</dbReference>
<feature type="coiled-coil region" evidence="1">
    <location>
        <begin position="344"/>
        <end position="371"/>
    </location>
</feature>